<accession>A0A1W4X7G0</accession>
<feature type="domain" description="Ferritin-like diiron" evidence="8">
    <location>
        <begin position="50"/>
        <end position="208"/>
    </location>
</feature>
<keyword evidence="2 6" id="KW-0409">Iron storage</keyword>
<dbReference type="Gene3D" id="1.20.1260.10">
    <property type="match status" value="1"/>
</dbReference>
<dbReference type="OrthoDB" id="6363126at2759"/>
<keyword evidence="7" id="KW-0732">Signal</keyword>
<keyword evidence="9" id="KW-1185">Reference proteome</keyword>
<evidence type="ECO:0000256" key="5">
    <source>
        <dbReference type="PIRSR" id="PIRSR601519-1"/>
    </source>
</evidence>
<evidence type="ECO:0000256" key="6">
    <source>
        <dbReference type="RuleBase" id="RU361145"/>
    </source>
</evidence>
<dbReference type="GO" id="GO:0008199">
    <property type="term" value="F:ferric iron binding"/>
    <property type="evidence" value="ECO:0007669"/>
    <property type="project" value="InterPro"/>
</dbReference>
<dbReference type="InterPro" id="IPR009040">
    <property type="entry name" value="Ferritin-like_diiron"/>
</dbReference>
<gene>
    <name evidence="10" type="primary">LOC108739070</name>
</gene>
<evidence type="ECO:0000256" key="4">
    <source>
        <dbReference type="ARBA" id="ARBA00023004"/>
    </source>
</evidence>
<dbReference type="InterPro" id="IPR009078">
    <property type="entry name" value="Ferritin-like_SF"/>
</dbReference>
<comment type="function">
    <text evidence="6">Stores iron in a soluble, non-toxic, readily available form. Important for iron homeostasis. Iron is taken up in the ferrous form and deposited as ferric hydroxides after oxidation.</text>
</comment>
<dbReference type="SUPFAM" id="SSF47240">
    <property type="entry name" value="Ferritin-like"/>
    <property type="match status" value="1"/>
</dbReference>
<dbReference type="InParanoid" id="A0A1W4X7G0"/>
<dbReference type="InterPro" id="IPR012347">
    <property type="entry name" value="Ferritin-like"/>
</dbReference>
<keyword evidence="4 5" id="KW-0408">Iron</keyword>
<dbReference type="FunCoup" id="A0A1W4X7G0">
    <property type="interactions" value="26"/>
</dbReference>
<evidence type="ECO:0000256" key="7">
    <source>
        <dbReference type="SAM" id="SignalP"/>
    </source>
</evidence>
<evidence type="ECO:0000256" key="2">
    <source>
        <dbReference type="ARBA" id="ARBA00022434"/>
    </source>
</evidence>
<dbReference type="GeneID" id="108739070"/>
<dbReference type="Proteomes" id="UP000192223">
    <property type="component" value="Unplaced"/>
</dbReference>
<sequence>MKPLFLFIFGVIAVVTAQQNEYCYKSVVQACSHTTSKLSSDTLPECDAKYGAINEVVGDLQAFATTHISRSFEYLLMSTHYANYQKNRPGFEKLFRDLSDEKWAESIEIIKHIAKRGGRMNFRRWKTDERKQKQENYELYELESVAKALDMEKALALEAHTIHDAVSRRLEKAHDPEISSYIEEEFVHKLASNVRKLSGYASDIYSFLKTKDSSLALYLFDNYLQKSL</sequence>
<dbReference type="PANTHER" id="PTHR11431:SF51">
    <property type="entry name" value="FERRITIN"/>
    <property type="match status" value="1"/>
</dbReference>
<dbReference type="GO" id="GO:0005737">
    <property type="term" value="C:cytoplasm"/>
    <property type="evidence" value="ECO:0007669"/>
    <property type="project" value="TreeGrafter"/>
</dbReference>
<dbReference type="CDD" id="cd01056">
    <property type="entry name" value="Euk_Ferritin"/>
    <property type="match status" value="1"/>
</dbReference>
<dbReference type="GO" id="GO:0006879">
    <property type="term" value="P:intracellular iron ion homeostasis"/>
    <property type="evidence" value="ECO:0007669"/>
    <property type="project" value="UniProtKB-KW"/>
</dbReference>
<organism evidence="9 10">
    <name type="scientific">Agrilus planipennis</name>
    <name type="common">Emerald ash borer</name>
    <name type="synonym">Agrilus marcopoli</name>
    <dbReference type="NCBI Taxonomy" id="224129"/>
    <lineage>
        <taxon>Eukaryota</taxon>
        <taxon>Metazoa</taxon>
        <taxon>Ecdysozoa</taxon>
        <taxon>Arthropoda</taxon>
        <taxon>Hexapoda</taxon>
        <taxon>Insecta</taxon>
        <taxon>Pterygota</taxon>
        <taxon>Neoptera</taxon>
        <taxon>Endopterygota</taxon>
        <taxon>Coleoptera</taxon>
        <taxon>Polyphaga</taxon>
        <taxon>Elateriformia</taxon>
        <taxon>Buprestoidea</taxon>
        <taxon>Buprestidae</taxon>
        <taxon>Agrilinae</taxon>
        <taxon>Agrilus</taxon>
    </lineage>
</organism>
<evidence type="ECO:0000256" key="1">
    <source>
        <dbReference type="ARBA" id="ARBA00007513"/>
    </source>
</evidence>
<protein>
    <recommendedName>
        <fullName evidence="6">Ferritin</fullName>
    </recommendedName>
</protein>
<dbReference type="PROSITE" id="PS50905">
    <property type="entry name" value="FERRITIN_LIKE"/>
    <property type="match status" value="1"/>
</dbReference>
<dbReference type="InterPro" id="IPR001519">
    <property type="entry name" value="Ferritin"/>
</dbReference>
<proteinExistence type="inferred from homology"/>
<feature type="chain" id="PRO_5010745598" description="Ferritin" evidence="7">
    <location>
        <begin position="18"/>
        <end position="228"/>
    </location>
</feature>
<feature type="signal peptide" evidence="7">
    <location>
        <begin position="1"/>
        <end position="17"/>
    </location>
</feature>
<reference evidence="10" key="1">
    <citation type="submission" date="2025-08" db="UniProtKB">
        <authorList>
            <consortium name="RefSeq"/>
        </authorList>
    </citation>
    <scope>IDENTIFICATION</scope>
    <source>
        <tissue evidence="10">Entire body</tissue>
    </source>
</reference>
<evidence type="ECO:0000313" key="10">
    <source>
        <dbReference type="RefSeq" id="XP_018328275.1"/>
    </source>
</evidence>
<evidence type="ECO:0000259" key="8">
    <source>
        <dbReference type="PROSITE" id="PS50905"/>
    </source>
</evidence>
<dbReference type="GO" id="GO:0008198">
    <property type="term" value="F:ferrous iron binding"/>
    <property type="evidence" value="ECO:0007669"/>
    <property type="project" value="TreeGrafter"/>
</dbReference>
<dbReference type="KEGG" id="apln:108739070"/>
<dbReference type="AlphaFoldDB" id="A0A1W4X7G0"/>
<evidence type="ECO:0000256" key="3">
    <source>
        <dbReference type="ARBA" id="ARBA00022723"/>
    </source>
</evidence>
<dbReference type="STRING" id="224129.A0A1W4X7G0"/>
<name>A0A1W4X7G0_AGRPL</name>
<dbReference type="RefSeq" id="XP_018328275.1">
    <property type="nucleotide sequence ID" value="XM_018472773.2"/>
</dbReference>
<comment type="similarity">
    <text evidence="1 6">Belongs to the ferritin family.</text>
</comment>
<dbReference type="CTD" id="44965"/>
<dbReference type="PANTHER" id="PTHR11431">
    <property type="entry name" value="FERRITIN"/>
    <property type="match status" value="1"/>
</dbReference>
<evidence type="ECO:0000313" key="9">
    <source>
        <dbReference type="Proteomes" id="UP000192223"/>
    </source>
</evidence>
<dbReference type="InterPro" id="IPR008331">
    <property type="entry name" value="Ferritin_DPS_dom"/>
</dbReference>
<feature type="binding site" evidence="5">
    <location>
        <position position="152"/>
    </location>
    <ligand>
        <name>Fe cation</name>
        <dbReference type="ChEBI" id="CHEBI:24875"/>
        <label>1</label>
    </ligand>
</feature>
<dbReference type="GO" id="GO:0006826">
    <property type="term" value="P:iron ion transport"/>
    <property type="evidence" value="ECO:0007669"/>
    <property type="project" value="InterPro"/>
</dbReference>
<dbReference type="Pfam" id="PF00210">
    <property type="entry name" value="Ferritin"/>
    <property type="match status" value="1"/>
</dbReference>
<keyword evidence="3 5" id="KW-0479">Metal-binding</keyword>